<sequence>MGVLDSAARSIRRQSLRKGLIGGSRVWMVVGGIYSLLKVVRRMSRNTDTVLAAETLKPGESVIIEALPRTSRRDRRRDSAS</sequence>
<evidence type="ECO:0000313" key="2">
    <source>
        <dbReference type="EMBL" id="CAB4695860.1"/>
    </source>
</evidence>
<keyword evidence="1" id="KW-0472">Membrane</keyword>
<proteinExistence type="predicted"/>
<reference evidence="2" key="1">
    <citation type="submission" date="2020-05" db="EMBL/GenBank/DDBJ databases">
        <authorList>
            <person name="Chiriac C."/>
            <person name="Salcher M."/>
            <person name="Ghai R."/>
            <person name="Kavagutti S V."/>
        </authorList>
    </citation>
    <scope>NUCLEOTIDE SEQUENCE</scope>
</reference>
<keyword evidence="1" id="KW-0812">Transmembrane</keyword>
<name>A0A6J6P8W4_9ZZZZ</name>
<dbReference type="AlphaFoldDB" id="A0A6J6P8W4"/>
<evidence type="ECO:0000256" key="1">
    <source>
        <dbReference type="SAM" id="Phobius"/>
    </source>
</evidence>
<keyword evidence="1" id="KW-1133">Transmembrane helix</keyword>
<protein>
    <submittedName>
        <fullName evidence="2">Unannotated protein</fullName>
    </submittedName>
</protein>
<feature type="transmembrane region" description="Helical" evidence="1">
    <location>
        <begin position="20"/>
        <end position="37"/>
    </location>
</feature>
<gene>
    <name evidence="2" type="ORF">UFOPK2602_00289</name>
</gene>
<accession>A0A6J6P8W4</accession>
<dbReference type="EMBL" id="CAEZXX010000011">
    <property type="protein sequence ID" value="CAB4695860.1"/>
    <property type="molecule type" value="Genomic_DNA"/>
</dbReference>
<organism evidence="2">
    <name type="scientific">freshwater metagenome</name>
    <dbReference type="NCBI Taxonomy" id="449393"/>
    <lineage>
        <taxon>unclassified sequences</taxon>
        <taxon>metagenomes</taxon>
        <taxon>ecological metagenomes</taxon>
    </lineage>
</organism>